<dbReference type="PANTHER" id="PTHR42718">
    <property type="entry name" value="MAJOR FACILITATOR SUPERFAMILY MULTIDRUG TRANSPORTER MFSC"/>
    <property type="match status" value="1"/>
</dbReference>
<dbReference type="GO" id="GO:0016020">
    <property type="term" value="C:membrane"/>
    <property type="evidence" value="ECO:0007669"/>
    <property type="project" value="UniProtKB-SubCell"/>
</dbReference>
<dbReference type="Pfam" id="PF07690">
    <property type="entry name" value="MFS_1"/>
    <property type="match status" value="1"/>
</dbReference>
<accession>A0A4P2VUQ3</accession>
<keyword evidence="4 6" id="KW-1133">Transmembrane helix</keyword>
<dbReference type="PROSITE" id="PS00216">
    <property type="entry name" value="SUGAR_TRANSPORT_1"/>
    <property type="match status" value="1"/>
</dbReference>
<feature type="transmembrane region" description="Helical" evidence="6">
    <location>
        <begin position="100"/>
        <end position="122"/>
    </location>
</feature>
<feature type="transmembrane region" description="Helical" evidence="6">
    <location>
        <begin position="308"/>
        <end position="332"/>
    </location>
</feature>
<dbReference type="InterPro" id="IPR011701">
    <property type="entry name" value="MFS"/>
</dbReference>
<keyword evidence="3 6" id="KW-0812">Transmembrane</keyword>
<dbReference type="InterPro" id="IPR020846">
    <property type="entry name" value="MFS_dom"/>
</dbReference>
<dbReference type="AlphaFoldDB" id="A0A4P2VUQ3"/>
<name>A0A4P2VUQ3_FLUSA</name>
<feature type="transmembrane region" description="Helical" evidence="6">
    <location>
        <begin position="45"/>
        <end position="64"/>
    </location>
</feature>
<feature type="transmembrane region" description="Helical" evidence="6">
    <location>
        <begin position="252"/>
        <end position="271"/>
    </location>
</feature>
<evidence type="ECO:0000259" key="7">
    <source>
        <dbReference type="PROSITE" id="PS50850"/>
    </source>
</evidence>
<dbReference type="EMBL" id="AP019368">
    <property type="protein sequence ID" value="BBH53235.1"/>
    <property type="molecule type" value="Genomic_DNA"/>
</dbReference>
<comment type="subcellular location">
    <subcellularLocation>
        <location evidence="1">Membrane</location>
        <topology evidence="1">Multi-pass membrane protein</topology>
    </subcellularLocation>
</comment>
<feature type="transmembrane region" description="Helical" evidence="6">
    <location>
        <begin position="134"/>
        <end position="159"/>
    </location>
</feature>
<keyword evidence="9" id="KW-1185">Reference proteome</keyword>
<dbReference type="GO" id="GO:0022857">
    <property type="term" value="F:transmembrane transporter activity"/>
    <property type="evidence" value="ECO:0007669"/>
    <property type="project" value="InterPro"/>
</dbReference>
<evidence type="ECO:0000256" key="1">
    <source>
        <dbReference type="ARBA" id="ARBA00004141"/>
    </source>
</evidence>
<dbReference type="CDD" id="cd17320">
    <property type="entry name" value="MFS_MdfA_MDR_like"/>
    <property type="match status" value="1"/>
</dbReference>
<feature type="transmembrane region" description="Helical" evidence="6">
    <location>
        <begin position="165"/>
        <end position="184"/>
    </location>
</feature>
<evidence type="ECO:0000256" key="5">
    <source>
        <dbReference type="ARBA" id="ARBA00023136"/>
    </source>
</evidence>
<evidence type="ECO:0000256" key="6">
    <source>
        <dbReference type="SAM" id="Phobius"/>
    </source>
</evidence>
<protein>
    <submittedName>
        <fullName evidence="8">Multidrug transporter MdfA</fullName>
    </submittedName>
</protein>
<feature type="transmembrane region" description="Helical" evidence="6">
    <location>
        <begin position="344"/>
        <end position="364"/>
    </location>
</feature>
<proteinExistence type="predicted"/>
<reference evidence="8 9" key="1">
    <citation type="submission" date="2018-12" db="EMBL/GenBank/DDBJ databases">
        <title>Rubrispira sanarue gen. nov., sp., nov., a member of the order Silvanigrellales, isolated from a brackish lake in Hamamatsu Japan.</title>
        <authorList>
            <person name="Maejima Y."/>
            <person name="Iino T."/>
            <person name="Muraguchi Y."/>
            <person name="Fukuda K."/>
            <person name="Nojiri H."/>
            <person name="Ohkuma M."/>
            <person name="Moriuchi R."/>
            <person name="Dohra H."/>
            <person name="Kimbara K."/>
            <person name="Shintani M."/>
        </authorList>
    </citation>
    <scope>NUCLEOTIDE SEQUENCE [LARGE SCALE GENOMIC DNA]</scope>
    <source>
        <strain evidence="8 9">RF1110005</strain>
    </source>
</reference>
<feature type="transmembrane region" description="Helical" evidence="6">
    <location>
        <begin position="283"/>
        <end position="302"/>
    </location>
</feature>
<organism evidence="8 9">
    <name type="scientific">Fluviispira sanaruensis</name>
    <dbReference type="NCBI Taxonomy" id="2493639"/>
    <lineage>
        <taxon>Bacteria</taxon>
        <taxon>Pseudomonadati</taxon>
        <taxon>Bdellovibrionota</taxon>
        <taxon>Oligoflexia</taxon>
        <taxon>Silvanigrellales</taxon>
        <taxon>Silvanigrellaceae</taxon>
        <taxon>Fluviispira</taxon>
    </lineage>
</organism>
<gene>
    <name evidence="8" type="ORF">JCM31447_16780</name>
</gene>
<dbReference type="Proteomes" id="UP000291236">
    <property type="component" value="Chromosome"/>
</dbReference>
<evidence type="ECO:0000313" key="9">
    <source>
        <dbReference type="Proteomes" id="UP000291236"/>
    </source>
</evidence>
<evidence type="ECO:0000256" key="4">
    <source>
        <dbReference type="ARBA" id="ARBA00022989"/>
    </source>
</evidence>
<dbReference type="SUPFAM" id="SSF103473">
    <property type="entry name" value="MFS general substrate transporter"/>
    <property type="match status" value="1"/>
</dbReference>
<dbReference type="PROSITE" id="PS50850">
    <property type="entry name" value="MFS"/>
    <property type="match status" value="1"/>
</dbReference>
<feature type="transmembrane region" description="Helical" evidence="6">
    <location>
        <begin position="214"/>
        <end position="232"/>
    </location>
</feature>
<dbReference type="InterPro" id="IPR005829">
    <property type="entry name" value="Sugar_transporter_CS"/>
</dbReference>
<dbReference type="Gene3D" id="1.20.1720.10">
    <property type="entry name" value="Multidrug resistance protein D"/>
    <property type="match status" value="1"/>
</dbReference>
<evidence type="ECO:0000313" key="8">
    <source>
        <dbReference type="EMBL" id="BBH53235.1"/>
    </source>
</evidence>
<sequence>MKQNSKKIFFLIYLVLFEFAVYLSNDMILPALTIVVKDFNAPTSLIPLSLGIFLVGSLSIQLIVGPFSDRYGRRPTMFFGGLIVLIGNILGAVAPNMPLFFVARIMQGMGPCFIGVAGYACVHELYEEKEAVHVISWMASVALLAPMMGPILGSLIMIFEGWRMIFFTTFILCFIGLLGLWFYMPETLNKTKARPIHLMSILKNYIEIIKVKRFLYGSLSYGFLFGALMIWISSSPLILQDMLGLNAIEFSLVQIPIFLSFIMGTFILRYLTNLLTIERCMFIGLIICSFGFLTLIGMTFLYPTSILLLIISIAIFDFGYGILAAPLNRIVLDSTHHSKGIASALFYFISFAIGSSTCAIYGEIYNGKMFSFTFFICVVMLISFGLLLKMRREKPE</sequence>
<evidence type="ECO:0000256" key="2">
    <source>
        <dbReference type="ARBA" id="ARBA00022448"/>
    </source>
</evidence>
<feature type="transmembrane region" description="Helical" evidence="6">
    <location>
        <begin position="76"/>
        <end position="94"/>
    </location>
</feature>
<dbReference type="KEGG" id="sbf:JCM31447_16780"/>
<feature type="domain" description="Major facilitator superfamily (MFS) profile" evidence="7">
    <location>
        <begin position="10"/>
        <end position="395"/>
    </location>
</feature>
<keyword evidence="2" id="KW-0813">Transport</keyword>
<dbReference type="PANTHER" id="PTHR42718:SF9">
    <property type="entry name" value="MAJOR FACILITATOR SUPERFAMILY MULTIDRUG TRANSPORTER MFSC"/>
    <property type="match status" value="1"/>
</dbReference>
<evidence type="ECO:0000256" key="3">
    <source>
        <dbReference type="ARBA" id="ARBA00022692"/>
    </source>
</evidence>
<feature type="transmembrane region" description="Helical" evidence="6">
    <location>
        <begin position="370"/>
        <end position="388"/>
    </location>
</feature>
<feature type="transmembrane region" description="Helical" evidence="6">
    <location>
        <begin position="7"/>
        <end position="25"/>
    </location>
</feature>
<dbReference type="InterPro" id="IPR036259">
    <property type="entry name" value="MFS_trans_sf"/>
</dbReference>
<keyword evidence="5 6" id="KW-0472">Membrane</keyword>